<gene>
    <name evidence="1" type="ORF">BST85_04880</name>
</gene>
<dbReference type="SUPFAM" id="SSF53254">
    <property type="entry name" value="Phosphoglycerate mutase-like"/>
    <property type="match status" value="1"/>
</dbReference>
<sequence>MKTLYLLRHAKSSWKHDVIDHQRPLKQRGLNDAVLVSKHVVEQVKAPQKIISSDAERAMTTALFFKEAFKVKDEDFTTNHNLYDFGGRQVLEIIKNLNDSWKRVMIVGHNHAFTSIANMLGDEYIENLPTCGFVKLQFDEKNWRDVNVGKTKLTVFPRHLKTKEDE</sequence>
<dbReference type="AlphaFoldDB" id="A0A2S7KNX0"/>
<dbReference type="CDD" id="cd07040">
    <property type="entry name" value="HP"/>
    <property type="match status" value="1"/>
</dbReference>
<dbReference type="RefSeq" id="WP_104812233.1">
    <property type="nucleotide sequence ID" value="NZ_MQUB01000001.1"/>
</dbReference>
<evidence type="ECO:0000313" key="2">
    <source>
        <dbReference type="Proteomes" id="UP000239800"/>
    </source>
</evidence>
<dbReference type="InterPro" id="IPR029033">
    <property type="entry name" value="His_PPase_superfam"/>
</dbReference>
<dbReference type="Gene3D" id="3.40.50.1240">
    <property type="entry name" value="Phosphoglycerate mutase-like"/>
    <property type="match status" value="1"/>
</dbReference>
<protein>
    <recommendedName>
        <fullName evidence="3">Histidine phosphatase family protein</fullName>
    </recommendedName>
</protein>
<dbReference type="OrthoDB" id="9810154at2"/>
<dbReference type="Pfam" id="PF00300">
    <property type="entry name" value="His_Phos_1"/>
    <property type="match status" value="1"/>
</dbReference>
<organism evidence="1 2">
    <name type="scientific">Aureitalea marina</name>
    <dbReference type="NCBI Taxonomy" id="930804"/>
    <lineage>
        <taxon>Bacteria</taxon>
        <taxon>Pseudomonadati</taxon>
        <taxon>Bacteroidota</taxon>
        <taxon>Flavobacteriia</taxon>
        <taxon>Flavobacteriales</taxon>
        <taxon>Flavobacteriaceae</taxon>
        <taxon>Aureitalea</taxon>
    </lineage>
</organism>
<keyword evidence="2" id="KW-1185">Reference proteome</keyword>
<dbReference type="PANTHER" id="PTHR47623:SF1">
    <property type="entry name" value="OS09G0287300 PROTEIN"/>
    <property type="match status" value="1"/>
</dbReference>
<accession>A0A2S7KNX0</accession>
<proteinExistence type="predicted"/>
<comment type="caution">
    <text evidence="1">The sequence shown here is derived from an EMBL/GenBank/DDBJ whole genome shotgun (WGS) entry which is preliminary data.</text>
</comment>
<reference evidence="1 2" key="1">
    <citation type="submission" date="2016-11" db="EMBL/GenBank/DDBJ databases">
        <title>Trade-off between light-utilization and light-protection in marine flavobacteria.</title>
        <authorList>
            <person name="Kumagai Y."/>
        </authorList>
    </citation>
    <scope>NUCLEOTIDE SEQUENCE [LARGE SCALE GENOMIC DNA]</scope>
    <source>
        <strain evidence="1 2">NBRC 107741</strain>
    </source>
</reference>
<evidence type="ECO:0000313" key="1">
    <source>
        <dbReference type="EMBL" id="PQB04307.1"/>
    </source>
</evidence>
<dbReference type="InterPro" id="IPR013078">
    <property type="entry name" value="His_Pase_superF_clade-1"/>
</dbReference>
<dbReference type="Proteomes" id="UP000239800">
    <property type="component" value="Unassembled WGS sequence"/>
</dbReference>
<dbReference type="EMBL" id="MQUB01000001">
    <property type="protein sequence ID" value="PQB04307.1"/>
    <property type="molecule type" value="Genomic_DNA"/>
</dbReference>
<evidence type="ECO:0008006" key="3">
    <source>
        <dbReference type="Google" id="ProtNLM"/>
    </source>
</evidence>
<name>A0A2S7KNX0_9FLAO</name>
<dbReference type="SMART" id="SM00855">
    <property type="entry name" value="PGAM"/>
    <property type="match status" value="1"/>
</dbReference>
<dbReference type="PANTHER" id="PTHR47623">
    <property type="entry name" value="OS09G0287300 PROTEIN"/>
    <property type="match status" value="1"/>
</dbReference>